<evidence type="ECO:0000256" key="1">
    <source>
        <dbReference type="ARBA" id="ARBA00001954"/>
    </source>
</evidence>
<dbReference type="AlphaFoldDB" id="A0AA88L1P6"/>
<dbReference type="GO" id="GO:0000334">
    <property type="term" value="F:3-hydroxyanthranilate 3,4-dioxygenase activity"/>
    <property type="evidence" value="ECO:0007669"/>
    <property type="project" value="InterPro"/>
</dbReference>
<dbReference type="Proteomes" id="UP001187531">
    <property type="component" value="Unassembled WGS sequence"/>
</dbReference>
<accession>A0AA88L1P6</accession>
<proteinExistence type="predicted"/>
<dbReference type="InterPro" id="IPR010329">
    <property type="entry name" value="3hydroanth_dOase"/>
</dbReference>
<keyword evidence="4" id="KW-0479">Metal-binding</keyword>
<keyword evidence="3" id="KW-0662">Pyridine nucleotide biosynthesis</keyword>
<keyword evidence="7" id="KW-0408">Iron</keyword>
<reference evidence="8" key="1">
    <citation type="submission" date="2023-07" db="EMBL/GenBank/DDBJ databases">
        <title>Chromosome-level genome assembly of Artemia franciscana.</title>
        <authorList>
            <person name="Jo E."/>
        </authorList>
    </citation>
    <scope>NUCLEOTIDE SEQUENCE</scope>
    <source>
        <tissue evidence="8">Whole body</tissue>
    </source>
</reference>
<dbReference type="PANTHER" id="PTHR15497:SF1">
    <property type="entry name" value="3-HYDROXYANTHRANILATE 3,4-DIOXYGENASE"/>
    <property type="match status" value="1"/>
</dbReference>
<dbReference type="GO" id="GO:0005506">
    <property type="term" value="F:iron ion binding"/>
    <property type="evidence" value="ECO:0007669"/>
    <property type="project" value="InterPro"/>
</dbReference>
<protein>
    <recommendedName>
        <fullName evidence="10">3-hydroxyanthranilate 3,4-dioxygenase</fullName>
    </recommendedName>
</protein>
<keyword evidence="5" id="KW-0223">Dioxygenase</keyword>
<dbReference type="Gene3D" id="2.60.120.10">
    <property type="entry name" value="Jelly Rolls"/>
    <property type="match status" value="1"/>
</dbReference>
<comment type="caution">
    <text evidence="8">The sequence shown here is derived from an EMBL/GenBank/DDBJ whole genome shotgun (WGS) entry which is preliminary data.</text>
</comment>
<dbReference type="GO" id="GO:0034354">
    <property type="term" value="P:'de novo' NAD+ biosynthetic process from L-tryptophan"/>
    <property type="evidence" value="ECO:0007669"/>
    <property type="project" value="TreeGrafter"/>
</dbReference>
<comment type="cofactor">
    <cofactor evidence="1">
        <name>Fe(2+)</name>
        <dbReference type="ChEBI" id="CHEBI:29033"/>
    </cofactor>
</comment>
<organism evidence="8 9">
    <name type="scientific">Artemia franciscana</name>
    <name type="common">Brine shrimp</name>
    <name type="synonym">Artemia sanfranciscana</name>
    <dbReference type="NCBI Taxonomy" id="6661"/>
    <lineage>
        <taxon>Eukaryota</taxon>
        <taxon>Metazoa</taxon>
        <taxon>Ecdysozoa</taxon>
        <taxon>Arthropoda</taxon>
        <taxon>Crustacea</taxon>
        <taxon>Branchiopoda</taxon>
        <taxon>Anostraca</taxon>
        <taxon>Artemiidae</taxon>
        <taxon>Artemia</taxon>
    </lineage>
</organism>
<dbReference type="SUPFAM" id="SSF51182">
    <property type="entry name" value="RmlC-like cupins"/>
    <property type="match status" value="2"/>
</dbReference>
<gene>
    <name evidence="8" type="ORF">QYM36_016717</name>
</gene>
<evidence type="ECO:0000256" key="2">
    <source>
        <dbReference type="ARBA" id="ARBA00002752"/>
    </source>
</evidence>
<evidence type="ECO:0000256" key="4">
    <source>
        <dbReference type="ARBA" id="ARBA00022723"/>
    </source>
</evidence>
<name>A0AA88L1P6_ARTSF</name>
<dbReference type="InterPro" id="IPR011051">
    <property type="entry name" value="RmlC_Cupin_sf"/>
</dbReference>
<evidence type="ECO:0000313" key="8">
    <source>
        <dbReference type="EMBL" id="KAK2704415.1"/>
    </source>
</evidence>
<evidence type="ECO:0000256" key="5">
    <source>
        <dbReference type="ARBA" id="ARBA00022964"/>
    </source>
</evidence>
<evidence type="ECO:0000256" key="6">
    <source>
        <dbReference type="ARBA" id="ARBA00023002"/>
    </source>
</evidence>
<dbReference type="Pfam" id="PF06052">
    <property type="entry name" value="3-HAO"/>
    <property type="match status" value="1"/>
</dbReference>
<dbReference type="EMBL" id="JAVRJZ010000021">
    <property type="protein sequence ID" value="KAK2704415.1"/>
    <property type="molecule type" value="Genomic_DNA"/>
</dbReference>
<keyword evidence="6" id="KW-0560">Oxidoreductase</keyword>
<sequence length="317" mass="36755">MLIRIPKTAEKAGLVPTEAINDTFVISWHEGQLKVYCVGGPRLRKDYRITNCDQFFYMKNGDMDLYVMEKGIPRKITIKQGEVFVLPARIPMSPQRYSNTVGLRVERSRTRQELDCIRFYTKDNSDVLYERWFKFTEPKDIQPVIDDFFASEESKIGSILLDILSTTGAHKNPFIRANLFNCIPSKNSKLMVAPYEPNEKLCVGEPFSLEQWLDRNSQRLNNGKLDLFQGEFKAEVIVYGTGKDEVVNKERDTFIWAIHGTSFLDVAGEATRILEVNDTGYIRRGRRYKIMREDGARVLQITFPHNQDANDWQRTFD</sequence>
<evidence type="ECO:0000256" key="7">
    <source>
        <dbReference type="ARBA" id="ARBA00023004"/>
    </source>
</evidence>
<comment type="function">
    <text evidence="2">Catalyzes the oxidative ring opening of 3-hydroxyanthranilate to 2-amino-3-carboxymuconate semialdehyde, which spontaneously cyclizes to quinolinate.</text>
</comment>
<dbReference type="GO" id="GO:0005737">
    <property type="term" value="C:cytoplasm"/>
    <property type="evidence" value="ECO:0007669"/>
    <property type="project" value="TreeGrafter"/>
</dbReference>
<dbReference type="InterPro" id="IPR014710">
    <property type="entry name" value="RmlC-like_jellyroll"/>
</dbReference>
<evidence type="ECO:0008006" key="10">
    <source>
        <dbReference type="Google" id="ProtNLM"/>
    </source>
</evidence>
<dbReference type="PANTHER" id="PTHR15497">
    <property type="entry name" value="3-HYDROXYANTHRANILATE 3,4-DIOXYGENASE"/>
    <property type="match status" value="1"/>
</dbReference>
<evidence type="ECO:0000256" key="3">
    <source>
        <dbReference type="ARBA" id="ARBA00022642"/>
    </source>
</evidence>
<keyword evidence="9" id="KW-1185">Reference proteome</keyword>
<evidence type="ECO:0000313" key="9">
    <source>
        <dbReference type="Proteomes" id="UP001187531"/>
    </source>
</evidence>
<dbReference type="GO" id="GO:0046874">
    <property type="term" value="P:quinolinate metabolic process"/>
    <property type="evidence" value="ECO:0007669"/>
    <property type="project" value="TreeGrafter"/>
</dbReference>